<dbReference type="Proteomes" id="UP000318405">
    <property type="component" value="Unassembled WGS sequence"/>
</dbReference>
<proteinExistence type="predicted"/>
<organism evidence="1 2">
    <name type="scientific">Verticiella sediminum</name>
    <dbReference type="NCBI Taxonomy" id="1247510"/>
    <lineage>
        <taxon>Bacteria</taxon>
        <taxon>Pseudomonadati</taxon>
        <taxon>Pseudomonadota</taxon>
        <taxon>Betaproteobacteria</taxon>
        <taxon>Burkholderiales</taxon>
        <taxon>Alcaligenaceae</taxon>
        <taxon>Verticiella</taxon>
    </lineage>
</organism>
<comment type="caution">
    <text evidence="1">The sequence shown here is derived from an EMBL/GenBank/DDBJ whole genome shotgun (WGS) entry which is preliminary data.</text>
</comment>
<dbReference type="OrthoDB" id="7058480at2"/>
<accession>A0A556AZE9</accession>
<reference evidence="1 2" key="1">
    <citation type="submission" date="2019-07" db="EMBL/GenBank/DDBJ databases">
        <title>Qingshengfaniella alkalisoli gen. nov., sp. nov., isolated from saline soil.</title>
        <authorList>
            <person name="Xu L."/>
            <person name="Huang X.-X."/>
            <person name="Sun J.-Q."/>
        </authorList>
    </citation>
    <scope>NUCLEOTIDE SEQUENCE [LARGE SCALE GENOMIC DNA]</scope>
    <source>
        <strain evidence="1 2">DSM 27279</strain>
    </source>
</reference>
<evidence type="ECO:0000313" key="2">
    <source>
        <dbReference type="Proteomes" id="UP000318405"/>
    </source>
</evidence>
<evidence type="ECO:0000313" key="1">
    <source>
        <dbReference type="EMBL" id="TSH98313.1"/>
    </source>
</evidence>
<keyword evidence="2" id="KW-1185">Reference proteome</keyword>
<sequence>MSHSSLARGRAACGLARRELQFGEWLREDLRADIVEPPTADPDLAILLTKARMRSVAVVAPPPAQAWFDPVPAEDLLRAYADTVALWQHPADCIAGLLAQPPAG</sequence>
<protein>
    <submittedName>
        <fullName evidence="1">Uncharacterized protein</fullName>
    </submittedName>
</protein>
<dbReference type="AlphaFoldDB" id="A0A556AZE9"/>
<dbReference type="EMBL" id="VLTJ01000005">
    <property type="protein sequence ID" value="TSH98313.1"/>
    <property type="molecule type" value="Genomic_DNA"/>
</dbReference>
<gene>
    <name evidence="1" type="ORF">FOZ76_02885</name>
</gene>
<name>A0A556AZE9_9BURK</name>